<reference evidence="3" key="3">
    <citation type="submission" date="2025-08" db="UniProtKB">
        <authorList>
            <consortium name="RefSeq"/>
        </authorList>
    </citation>
    <scope>IDENTIFICATION</scope>
    <source>
        <strain evidence="3">CBS 342.82</strain>
    </source>
</reference>
<dbReference type="RefSeq" id="XP_033463798.1">
    <property type="nucleotide sequence ID" value="XM_033602906.1"/>
</dbReference>
<protein>
    <submittedName>
        <fullName evidence="3">Uncharacterized protein</fullName>
    </submittedName>
</protein>
<evidence type="ECO:0000313" key="3">
    <source>
        <dbReference type="RefSeq" id="XP_033463798.1"/>
    </source>
</evidence>
<proteinExistence type="predicted"/>
<dbReference type="AlphaFoldDB" id="A0A6J3MIM3"/>
<keyword evidence="2" id="KW-1185">Reference proteome</keyword>
<dbReference type="Proteomes" id="UP000504637">
    <property type="component" value="Unplaced"/>
</dbReference>
<feature type="region of interest" description="Disordered" evidence="1">
    <location>
        <begin position="382"/>
        <end position="413"/>
    </location>
</feature>
<name>A0A6J3MIM3_9PEZI</name>
<dbReference type="GeneID" id="54360706"/>
<sequence length="545" mass="59801">MASKRVPSRFGSIHEAVKEHRLSMLQRPKSAGTDRARKNLTPSPKSTKSAPRNGEELHKTVKTIEFTSGLDTFVFPTPSPRQPQRSATFQGISASPTISPTDSGIGLAIGSPSQALFPPSAVLCQPTHPVPKQIIAEQHHPDERRGASVDVLDERKSSTKEAMTQKKPLGWKAFSNIFRKPSMAIRGRNRPVVVVDDVPPALPPKMPVQLPSSLPVTPPKSMLPYQHYARPATRDNSQLYPFPLRSESAAATYARVEKMTLVPHVVIKTRHLPRRESSMPPIHLAEKPTAVIEDKAEQPIIMVRSDSPLDNYDNDTPATPKLELDLPSPHLERYSVMFDGLLHRQSFMGSSLMDRRHSKLSASPQEAETSSQRSVSPLLLNVPGSTAINRPRPIRRSNTAPPGATSPVGGGFAKTTRVPRVIVESPQTPWSATFTSDGSAPPTPTTVNTCTDTSSILRDIEEQEPVWEMLTSGAKEEDTCESPLIHWLPGRNDVHVARRVSVSRTHDRAQSVVMCSTALRPRVVNMSKNRRSTIAVLEVAEVAVA</sequence>
<feature type="region of interest" description="Disordered" evidence="1">
    <location>
        <begin position="1"/>
        <end position="58"/>
    </location>
</feature>
<feature type="region of interest" description="Disordered" evidence="1">
    <location>
        <begin position="137"/>
        <end position="165"/>
    </location>
</feature>
<feature type="compositionally biased region" description="Basic and acidic residues" evidence="1">
    <location>
        <begin position="137"/>
        <end position="159"/>
    </location>
</feature>
<reference evidence="3" key="2">
    <citation type="submission" date="2020-04" db="EMBL/GenBank/DDBJ databases">
        <authorList>
            <consortium name="NCBI Genome Project"/>
        </authorList>
    </citation>
    <scope>NUCLEOTIDE SEQUENCE</scope>
    <source>
        <strain evidence="3">CBS 342.82</strain>
    </source>
</reference>
<accession>A0A6J3MIM3</accession>
<evidence type="ECO:0000256" key="1">
    <source>
        <dbReference type="SAM" id="MobiDB-lite"/>
    </source>
</evidence>
<dbReference type="OrthoDB" id="5404004at2759"/>
<evidence type="ECO:0000313" key="2">
    <source>
        <dbReference type="Proteomes" id="UP000504637"/>
    </source>
</evidence>
<organism evidence="3">
    <name type="scientific">Dissoconium aciculare CBS 342.82</name>
    <dbReference type="NCBI Taxonomy" id="1314786"/>
    <lineage>
        <taxon>Eukaryota</taxon>
        <taxon>Fungi</taxon>
        <taxon>Dikarya</taxon>
        <taxon>Ascomycota</taxon>
        <taxon>Pezizomycotina</taxon>
        <taxon>Dothideomycetes</taxon>
        <taxon>Dothideomycetidae</taxon>
        <taxon>Mycosphaerellales</taxon>
        <taxon>Dissoconiaceae</taxon>
        <taxon>Dissoconium</taxon>
    </lineage>
</organism>
<reference evidence="3" key="1">
    <citation type="submission" date="2020-01" db="EMBL/GenBank/DDBJ databases">
        <authorList>
            <consortium name="DOE Joint Genome Institute"/>
            <person name="Haridas S."/>
            <person name="Albert R."/>
            <person name="Binder M."/>
            <person name="Bloem J."/>
            <person name="Labutti K."/>
            <person name="Salamov A."/>
            <person name="Andreopoulos B."/>
            <person name="Baker S.E."/>
            <person name="Barry K."/>
            <person name="Bills G."/>
            <person name="Bluhm B.H."/>
            <person name="Cannon C."/>
            <person name="Castanera R."/>
            <person name="Culley D.E."/>
            <person name="Daum C."/>
            <person name="Ezra D."/>
            <person name="Gonzalez J.B."/>
            <person name="Henrissat B."/>
            <person name="Kuo A."/>
            <person name="Liang C."/>
            <person name="Lipzen A."/>
            <person name="Lutzoni F."/>
            <person name="Magnuson J."/>
            <person name="Mondo S."/>
            <person name="Nolan M."/>
            <person name="Ohm R."/>
            <person name="Pangilinan J."/>
            <person name="Park H.-J."/>
            <person name="Ramirez L."/>
            <person name="Alfaro M."/>
            <person name="Sun H."/>
            <person name="Tritt A."/>
            <person name="Yoshinaga Y."/>
            <person name="Zwiers L.-H."/>
            <person name="Turgeon B.G."/>
            <person name="Goodwin S.B."/>
            <person name="Spatafora J.W."/>
            <person name="Crous P.W."/>
            <person name="Grigoriev I.V."/>
        </authorList>
    </citation>
    <scope>NUCLEOTIDE SEQUENCE</scope>
    <source>
        <strain evidence="3">CBS 342.82</strain>
    </source>
</reference>
<feature type="compositionally biased region" description="Polar residues" evidence="1">
    <location>
        <begin position="40"/>
        <end position="50"/>
    </location>
</feature>
<feature type="compositionally biased region" description="Polar residues" evidence="1">
    <location>
        <begin position="360"/>
        <end position="374"/>
    </location>
</feature>
<feature type="region of interest" description="Disordered" evidence="1">
    <location>
        <begin position="355"/>
        <end position="374"/>
    </location>
</feature>
<gene>
    <name evidence="3" type="ORF">K489DRAFT_367946</name>
</gene>